<evidence type="ECO:0000256" key="1">
    <source>
        <dbReference type="SAM" id="Phobius"/>
    </source>
</evidence>
<organism evidence="2 3">
    <name type="scientific">Staphylococcus felis</name>
    <dbReference type="NCBI Taxonomy" id="46127"/>
    <lineage>
        <taxon>Bacteria</taxon>
        <taxon>Bacillati</taxon>
        <taxon>Bacillota</taxon>
        <taxon>Bacilli</taxon>
        <taxon>Bacillales</taxon>
        <taxon>Staphylococcaceae</taxon>
        <taxon>Staphylococcus</taxon>
    </lineage>
</organism>
<feature type="transmembrane region" description="Helical" evidence="1">
    <location>
        <begin position="186"/>
        <end position="204"/>
    </location>
</feature>
<gene>
    <name evidence="2" type="ORF">DOS83_08235</name>
</gene>
<dbReference type="AlphaFoldDB" id="A0A3E0INP7"/>
<dbReference type="EMBL" id="QKXQ01000375">
    <property type="protein sequence ID" value="REH93963.1"/>
    <property type="molecule type" value="Genomic_DNA"/>
</dbReference>
<protein>
    <submittedName>
        <fullName evidence="2">Uncharacterized protein</fullName>
    </submittedName>
</protein>
<feature type="transmembrane region" description="Helical" evidence="1">
    <location>
        <begin position="260"/>
        <end position="280"/>
    </location>
</feature>
<evidence type="ECO:0000313" key="2">
    <source>
        <dbReference type="EMBL" id="REH93963.1"/>
    </source>
</evidence>
<feature type="transmembrane region" description="Helical" evidence="1">
    <location>
        <begin position="13"/>
        <end position="37"/>
    </location>
</feature>
<feature type="transmembrane region" description="Helical" evidence="1">
    <location>
        <begin position="336"/>
        <end position="354"/>
    </location>
</feature>
<feature type="transmembrane region" description="Helical" evidence="1">
    <location>
        <begin position="110"/>
        <end position="130"/>
    </location>
</feature>
<keyword evidence="1" id="KW-0472">Membrane</keyword>
<name>A0A3E0INP7_9STAP</name>
<comment type="caution">
    <text evidence="2">The sequence shown here is derived from an EMBL/GenBank/DDBJ whole genome shotgun (WGS) entry which is preliminary data.</text>
</comment>
<feature type="transmembrane region" description="Helical" evidence="1">
    <location>
        <begin position="57"/>
        <end position="78"/>
    </location>
</feature>
<feature type="transmembrane region" description="Helical" evidence="1">
    <location>
        <begin position="286"/>
        <end position="305"/>
    </location>
</feature>
<evidence type="ECO:0000313" key="3">
    <source>
        <dbReference type="Proteomes" id="UP000256562"/>
    </source>
</evidence>
<sequence>VFIYSNTVNIYSIIYYIKIVCFFILISTFLCLSTSYFNYTFQKMFLKNGRVKYKNIINYLLILIFSFSLVFFVVSTFVDKALINKLYGFYESNGLNIITEVFYCIINNNLIYSIVILIAVFITYILLRIWKVTLKNHKLLVYSNISYLDQYSSASILNTRTLFFAKDILHIKRLNGWFLKYLKKSLLLVFIVAGIVIPIVTNYWEDKSYMMLGIPIFLSITVFELIGDCFKSILSVDTEKNHIYIILRKKNLWDLVKEKWFIYLFLTLTFSILIALLSLIYNNNLLITFTTFMIVFSYGVIYGLIQIANTGLYPKLNWEYSYEIGQSEKAERLTQIAQYILSIFYFNSILLIFLKETINIDISFNILLYSLNGLYFLVSVTVLILYKAFLKNKYLEEVFI</sequence>
<keyword evidence="1" id="KW-1133">Transmembrane helix</keyword>
<feature type="transmembrane region" description="Helical" evidence="1">
    <location>
        <begin position="366"/>
        <end position="386"/>
    </location>
</feature>
<accession>A0A3E0INP7</accession>
<keyword evidence="1" id="KW-0812">Transmembrane</keyword>
<dbReference type="Proteomes" id="UP000256562">
    <property type="component" value="Unassembled WGS sequence"/>
</dbReference>
<reference evidence="2 3" key="1">
    <citation type="journal article" date="2018" name="Vet. Microbiol.">
        <title>Characterisation of Staphylococcus felis isolated from cats using whole genome sequencing.</title>
        <authorList>
            <person name="Worthing K."/>
            <person name="Pang S."/>
            <person name="Trott D.J."/>
            <person name="Abraham S."/>
            <person name="Coombs G.W."/>
            <person name="Jordan D."/>
            <person name="McIntyre L."/>
            <person name="Davies M.R."/>
            <person name="Norris J."/>
        </authorList>
    </citation>
    <scope>NUCLEOTIDE SEQUENCE [LARGE SCALE GENOMIC DNA]</scope>
    <source>
        <strain evidence="2 3">F9</strain>
    </source>
</reference>
<feature type="non-terminal residue" evidence="2">
    <location>
        <position position="1"/>
    </location>
</feature>
<proteinExistence type="predicted"/>